<feature type="compositionally biased region" description="Basic and acidic residues" evidence="1">
    <location>
        <begin position="92"/>
        <end position="102"/>
    </location>
</feature>
<feature type="compositionally biased region" description="Gly residues" evidence="1">
    <location>
        <begin position="78"/>
        <end position="91"/>
    </location>
</feature>
<keyword evidence="3" id="KW-1185">Reference proteome</keyword>
<sequence length="147" mass="16462">MRKSNPSPNGYPLSVEHFNHQSSRETPSRKQSPKVSEKTNSPGSKRNSCGGDQFRRSRNSGGPGVRRRRRRRPREDATGGGAQGEGEGFGSGRRDNNREREATATPLTAYEEDDDDDDEGDTANFLLKGLRSEGNQLREEERERERG</sequence>
<evidence type="ECO:0000313" key="2">
    <source>
        <dbReference type="EMBL" id="PKI50176.1"/>
    </source>
</evidence>
<reference evidence="2 3" key="1">
    <citation type="submission" date="2017-11" db="EMBL/GenBank/DDBJ databases">
        <title>De-novo sequencing of pomegranate (Punica granatum L.) genome.</title>
        <authorList>
            <person name="Akparov Z."/>
            <person name="Amiraslanov A."/>
            <person name="Hajiyeva S."/>
            <person name="Abbasov M."/>
            <person name="Kaur K."/>
            <person name="Hamwieh A."/>
            <person name="Solovyev V."/>
            <person name="Salamov A."/>
            <person name="Braich B."/>
            <person name="Kosarev P."/>
            <person name="Mahmoud A."/>
            <person name="Hajiyev E."/>
            <person name="Babayeva S."/>
            <person name="Izzatullayeva V."/>
            <person name="Mammadov A."/>
            <person name="Mammadov A."/>
            <person name="Sharifova S."/>
            <person name="Ojaghi J."/>
            <person name="Eynullazada K."/>
            <person name="Bayramov B."/>
            <person name="Abdulazimova A."/>
            <person name="Shahmuradov I."/>
        </authorList>
    </citation>
    <scope>NUCLEOTIDE SEQUENCE [LARGE SCALE GENOMIC DNA]</scope>
    <source>
        <strain evidence="3">cv. AG2017</strain>
        <tissue evidence="2">Leaf</tissue>
    </source>
</reference>
<evidence type="ECO:0000256" key="1">
    <source>
        <dbReference type="SAM" id="MobiDB-lite"/>
    </source>
</evidence>
<gene>
    <name evidence="2" type="ORF">CRG98_029420</name>
</gene>
<feature type="region of interest" description="Disordered" evidence="1">
    <location>
        <begin position="1"/>
        <end position="147"/>
    </location>
</feature>
<feature type="compositionally biased region" description="Polar residues" evidence="1">
    <location>
        <begin position="29"/>
        <end position="47"/>
    </location>
</feature>
<accession>A0A2I0J375</accession>
<organism evidence="2 3">
    <name type="scientific">Punica granatum</name>
    <name type="common">Pomegranate</name>
    <dbReference type="NCBI Taxonomy" id="22663"/>
    <lineage>
        <taxon>Eukaryota</taxon>
        <taxon>Viridiplantae</taxon>
        <taxon>Streptophyta</taxon>
        <taxon>Embryophyta</taxon>
        <taxon>Tracheophyta</taxon>
        <taxon>Spermatophyta</taxon>
        <taxon>Magnoliopsida</taxon>
        <taxon>eudicotyledons</taxon>
        <taxon>Gunneridae</taxon>
        <taxon>Pentapetalae</taxon>
        <taxon>rosids</taxon>
        <taxon>malvids</taxon>
        <taxon>Myrtales</taxon>
        <taxon>Lythraceae</taxon>
        <taxon>Punica</taxon>
    </lineage>
</organism>
<feature type="compositionally biased region" description="Basic and acidic residues" evidence="1">
    <location>
        <begin position="136"/>
        <end position="147"/>
    </location>
</feature>
<dbReference type="Proteomes" id="UP000233551">
    <property type="component" value="Unassembled WGS sequence"/>
</dbReference>
<feature type="compositionally biased region" description="Basic and acidic residues" evidence="1">
    <location>
        <begin position="17"/>
        <end position="28"/>
    </location>
</feature>
<dbReference type="EMBL" id="PGOL01002142">
    <property type="protein sequence ID" value="PKI50176.1"/>
    <property type="molecule type" value="Genomic_DNA"/>
</dbReference>
<evidence type="ECO:0000313" key="3">
    <source>
        <dbReference type="Proteomes" id="UP000233551"/>
    </source>
</evidence>
<protein>
    <submittedName>
        <fullName evidence="2">Uncharacterized protein</fullName>
    </submittedName>
</protein>
<comment type="caution">
    <text evidence="2">The sequence shown here is derived from an EMBL/GenBank/DDBJ whole genome shotgun (WGS) entry which is preliminary data.</text>
</comment>
<name>A0A2I0J375_PUNGR</name>
<dbReference type="AlphaFoldDB" id="A0A2I0J375"/>
<feature type="compositionally biased region" description="Acidic residues" evidence="1">
    <location>
        <begin position="110"/>
        <end position="121"/>
    </location>
</feature>
<proteinExistence type="predicted"/>